<feature type="modified residue" description="4-aspartylphosphate" evidence="18">
    <location>
        <position position="54"/>
    </location>
</feature>
<comment type="pathway">
    <text evidence="3 17">Glycolipid biosynthesis; lipid IV(A) biosynthesis; lipid IV(A) from (3R)-3-hydroxytetradecanoyl-[acyl-carrier-protein] and UDP-N-acetyl-alpha-D-glucosamine: step 2/6.</text>
</comment>
<keyword evidence="9" id="KW-0547">Nucleotide-binding</keyword>
<dbReference type="SMART" id="SM00448">
    <property type="entry name" value="REC"/>
    <property type="match status" value="1"/>
</dbReference>
<dbReference type="HAMAP" id="MF_00388">
    <property type="entry name" value="LpxC"/>
    <property type="match status" value="1"/>
</dbReference>
<dbReference type="NCBIfam" id="TIGR00325">
    <property type="entry name" value="lpxC"/>
    <property type="match status" value="1"/>
</dbReference>
<dbReference type="UniPathway" id="UPA00359">
    <property type="reaction ID" value="UER00478"/>
</dbReference>
<keyword evidence="10 17" id="KW-0378">Hydrolase</keyword>
<dbReference type="CDD" id="cd17550">
    <property type="entry name" value="REC_NtrX-like"/>
    <property type="match status" value="1"/>
</dbReference>
<dbReference type="Gene3D" id="3.30.230.20">
    <property type="entry name" value="lpxc deacetylase, domain 1"/>
    <property type="match status" value="1"/>
</dbReference>
<feature type="binding site" evidence="17">
    <location>
        <position position="697"/>
    </location>
    <ligand>
        <name>Zn(2+)</name>
        <dbReference type="ChEBI" id="CHEBI:29105"/>
    </ligand>
</feature>
<dbReference type="InterPro" id="IPR002078">
    <property type="entry name" value="Sigma_54_int"/>
</dbReference>
<dbReference type="Proteomes" id="UP000178526">
    <property type="component" value="Unassembled WGS sequence"/>
</dbReference>
<comment type="function">
    <text evidence="2 17">Catalyzes the hydrolysis of UDP-3-O-myristoyl-N-acetylglucosamine to form UDP-3-O-myristoylglucosamine and acetate, the committed step in lipid A biosynthesis.</text>
</comment>
<protein>
    <recommendedName>
        <fullName evidence="4 17">UDP-3-O-acyl-N-acetylglucosamine deacetylase</fullName>
        <shortName evidence="17">UDP-3-O-acyl-GlcNAc deacetylase</shortName>
        <ecNumber evidence="4 17">3.5.1.108</ecNumber>
    </recommendedName>
    <alternativeName>
        <fullName evidence="17">UDP-3-O-[R-3-hydroxymyristoyl]-N-acetylglucosamine deacetylase</fullName>
    </alternativeName>
</protein>
<dbReference type="Gene3D" id="1.10.8.60">
    <property type="match status" value="1"/>
</dbReference>
<dbReference type="GO" id="GO:0009245">
    <property type="term" value="P:lipid A biosynthetic process"/>
    <property type="evidence" value="ECO:0007669"/>
    <property type="project" value="UniProtKB-UniRule"/>
</dbReference>
<dbReference type="FunFam" id="3.40.50.2300:FF:000018">
    <property type="entry name" value="DNA-binding transcriptional regulator NtrC"/>
    <property type="match status" value="1"/>
</dbReference>
<evidence type="ECO:0000313" key="21">
    <source>
        <dbReference type="EMBL" id="OGL42096.1"/>
    </source>
</evidence>
<dbReference type="InterPro" id="IPR003593">
    <property type="entry name" value="AAA+_ATPase"/>
</dbReference>
<dbReference type="PANTHER" id="PTHR32071">
    <property type="entry name" value="TRANSCRIPTIONAL REGULATORY PROTEIN"/>
    <property type="match status" value="1"/>
</dbReference>
<dbReference type="PROSITE" id="PS50045">
    <property type="entry name" value="SIGMA54_INTERACT_4"/>
    <property type="match status" value="1"/>
</dbReference>
<dbReference type="GO" id="GO:0000160">
    <property type="term" value="P:phosphorelay signal transduction system"/>
    <property type="evidence" value="ECO:0007669"/>
    <property type="project" value="InterPro"/>
</dbReference>
<dbReference type="GO" id="GO:0046872">
    <property type="term" value="F:metal ion binding"/>
    <property type="evidence" value="ECO:0007669"/>
    <property type="project" value="UniProtKB-KW"/>
</dbReference>
<evidence type="ECO:0000256" key="13">
    <source>
        <dbReference type="ARBA" id="ARBA00023015"/>
    </source>
</evidence>
<dbReference type="InterPro" id="IPR020568">
    <property type="entry name" value="Ribosomal_Su5_D2-typ_SF"/>
</dbReference>
<dbReference type="AlphaFoldDB" id="A0A1F7RKL1"/>
<dbReference type="Gene3D" id="3.40.50.2300">
    <property type="match status" value="1"/>
</dbReference>
<evidence type="ECO:0000256" key="16">
    <source>
        <dbReference type="ARBA" id="ARBA00024535"/>
    </source>
</evidence>
<dbReference type="InterPro" id="IPR004463">
    <property type="entry name" value="UDP-acyl_GlcNac_deAcase"/>
</dbReference>
<dbReference type="SUPFAM" id="SSF52540">
    <property type="entry name" value="P-loop containing nucleoside triphosphate hydrolases"/>
    <property type="match status" value="1"/>
</dbReference>
<dbReference type="InterPro" id="IPR058031">
    <property type="entry name" value="AAA_lid_NorR"/>
</dbReference>
<feature type="binding site" evidence="17">
    <location>
        <position position="535"/>
    </location>
    <ligand>
        <name>Zn(2+)</name>
        <dbReference type="ChEBI" id="CHEBI:29105"/>
    </ligand>
</feature>
<dbReference type="GO" id="GO:0006355">
    <property type="term" value="P:regulation of DNA-templated transcription"/>
    <property type="evidence" value="ECO:0007669"/>
    <property type="project" value="InterPro"/>
</dbReference>
<comment type="similarity">
    <text evidence="17">Belongs to the LpxC family.</text>
</comment>
<dbReference type="InterPro" id="IPR011334">
    <property type="entry name" value="UDP-acyl_GlcNac_deAcase_C"/>
</dbReference>
<evidence type="ECO:0000256" key="17">
    <source>
        <dbReference type="HAMAP-Rule" id="MF_00388"/>
    </source>
</evidence>
<reference evidence="21 22" key="1">
    <citation type="journal article" date="2016" name="Nat. Commun.">
        <title>Thousands of microbial genomes shed light on interconnected biogeochemical processes in an aquifer system.</title>
        <authorList>
            <person name="Anantharaman K."/>
            <person name="Brown C.T."/>
            <person name="Hug L.A."/>
            <person name="Sharon I."/>
            <person name="Castelle C.J."/>
            <person name="Probst A.J."/>
            <person name="Thomas B.C."/>
            <person name="Singh A."/>
            <person name="Wilkins M.J."/>
            <person name="Karaoz U."/>
            <person name="Brodie E.L."/>
            <person name="Williams K.H."/>
            <person name="Hubbard S.S."/>
            <person name="Banfield J.F."/>
        </authorList>
    </citation>
    <scope>NUCLEOTIDE SEQUENCE [LARGE SCALE GENOMIC DNA]</scope>
</reference>
<evidence type="ECO:0000256" key="9">
    <source>
        <dbReference type="ARBA" id="ARBA00022741"/>
    </source>
</evidence>
<evidence type="ECO:0000259" key="19">
    <source>
        <dbReference type="PROSITE" id="PS50045"/>
    </source>
</evidence>
<dbReference type="GO" id="GO:0016020">
    <property type="term" value="C:membrane"/>
    <property type="evidence" value="ECO:0007669"/>
    <property type="project" value="GOC"/>
</dbReference>
<dbReference type="InterPro" id="IPR025943">
    <property type="entry name" value="Sigma_54_int_dom_ATP-bd_2"/>
</dbReference>
<dbReference type="PANTHER" id="PTHR32071:SF17">
    <property type="entry name" value="TRANSCRIPTIONAL REGULATOR (NTRC FAMILY)"/>
    <property type="match status" value="1"/>
</dbReference>
<evidence type="ECO:0000256" key="4">
    <source>
        <dbReference type="ARBA" id="ARBA00012745"/>
    </source>
</evidence>
<feature type="domain" description="Sigma-54 factor interaction" evidence="19">
    <location>
        <begin position="141"/>
        <end position="370"/>
    </location>
</feature>
<evidence type="ECO:0000256" key="6">
    <source>
        <dbReference type="ARBA" id="ARBA00022553"/>
    </source>
</evidence>
<dbReference type="Gene3D" id="3.30.1700.10">
    <property type="entry name" value="lpxc deacetylase, domain 2"/>
    <property type="match status" value="1"/>
</dbReference>
<dbReference type="PROSITE" id="PS50110">
    <property type="entry name" value="RESPONSE_REGULATORY"/>
    <property type="match status" value="1"/>
</dbReference>
<evidence type="ECO:0000256" key="12">
    <source>
        <dbReference type="ARBA" id="ARBA00022840"/>
    </source>
</evidence>
<evidence type="ECO:0000256" key="8">
    <source>
        <dbReference type="ARBA" id="ARBA00022723"/>
    </source>
</evidence>
<organism evidence="21 22">
    <name type="scientific">Candidatus Schekmanbacteria bacterium GWA2_38_11</name>
    <dbReference type="NCBI Taxonomy" id="1817876"/>
    <lineage>
        <taxon>Bacteria</taxon>
        <taxon>Candidatus Schekmaniibacteriota</taxon>
    </lineage>
</organism>
<evidence type="ECO:0000259" key="20">
    <source>
        <dbReference type="PROSITE" id="PS50110"/>
    </source>
</evidence>
<dbReference type="Gene3D" id="3.40.50.300">
    <property type="entry name" value="P-loop containing nucleotide triphosphate hydrolases"/>
    <property type="match status" value="1"/>
</dbReference>
<evidence type="ECO:0000256" key="5">
    <source>
        <dbReference type="ARBA" id="ARBA00022516"/>
    </source>
</evidence>
<evidence type="ECO:0000256" key="2">
    <source>
        <dbReference type="ARBA" id="ARBA00002923"/>
    </source>
</evidence>
<keyword evidence="7 17" id="KW-0441">Lipid A biosynthesis</keyword>
<dbReference type="InterPro" id="IPR001789">
    <property type="entry name" value="Sig_transdc_resp-reg_receiver"/>
</dbReference>
<dbReference type="InterPro" id="IPR027417">
    <property type="entry name" value="P-loop_NTPase"/>
</dbReference>
<dbReference type="SUPFAM" id="SSF52172">
    <property type="entry name" value="CheY-like"/>
    <property type="match status" value="1"/>
</dbReference>
<dbReference type="SMART" id="SM00382">
    <property type="entry name" value="AAA"/>
    <property type="match status" value="1"/>
</dbReference>
<dbReference type="Pfam" id="PF00158">
    <property type="entry name" value="Sigma54_activat"/>
    <property type="match status" value="1"/>
</dbReference>
<keyword evidence="8 17" id="KW-0479">Metal-binding</keyword>
<feature type="binding site" evidence="17">
    <location>
        <position position="693"/>
    </location>
    <ligand>
        <name>Zn(2+)</name>
        <dbReference type="ChEBI" id="CHEBI:29105"/>
    </ligand>
</feature>
<dbReference type="GO" id="GO:0103117">
    <property type="term" value="F:UDP-3-O-acyl-N-acetylglucosamine deacetylase activity"/>
    <property type="evidence" value="ECO:0007669"/>
    <property type="project" value="UniProtKB-UniRule"/>
</dbReference>
<dbReference type="CDD" id="cd00009">
    <property type="entry name" value="AAA"/>
    <property type="match status" value="1"/>
</dbReference>
<dbReference type="Pfam" id="PF03331">
    <property type="entry name" value="LpxC"/>
    <property type="match status" value="1"/>
</dbReference>
<proteinExistence type="inferred from homology"/>
<evidence type="ECO:0000256" key="1">
    <source>
        <dbReference type="ARBA" id="ARBA00001947"/>
    </source>
</evidence>
<evidence type="ECO:0000313" key="22">
    <source>
        <dbReference type="Proteomes" id="UP000178526"/>
    </source>
</evidence>
<dbReference type="InterPro" id="IPR015870">
    <property type="entry name" value="UDP-acyl_N-AcGlcN_deAcase_N"/>
</dbReference>
<evidence type="ECO:0000256" key="14">
    <source>
        <dbReference type="ARBA" id="ARBA00023098"/>
    </source>
</evidence>
<comment type="caution">
    <text evidence="21">The sequence shown here is derived from an EMBL/GenBank/DDBJ whole genome shotgun (WGS) entry which is preliminary data.</text>
</comment>
<dbReference type="PROSITE" id="PS00676">
    <property type="entry name" value="SIGMA54_INTERACT_2"/>
    <property type="match status" value="1"/>
</dbReference>
<accession>A0A1F7RKL1</accession>
<dbReference type="SUPFAM" id="SSF54211">
    <property type="entry name" value="Ribosomal protein S5 domain 2-like"/>
    <property type="match status" value="2"/>
</dbReference>
<evidence type="ECO:0000256" key="11">
    <source>
        <dbReference type="ARBA" id="ARBA00022833"/>
    </source>
</evidence>
<sequence>MQKGHVLIVDDESSISATLEGILADEGYEVSKADNGIQALEMVKSFPPDLILLDIWMPGMDGIEVLKAVKEFQSDLEVIIMSGHGSIDTAVRATKLGAFDFIEKPLSLESLLSTINHALAQQRLVRENLELKKELIRKHEIIGESPAIVELRRQIKSSLDSNKNILITGENGTGKELIGRLIHSETSRRKKPFIKVNCATISEATLESQLFGFEDQNSQIGNIYKMGKFELAEGGTLFLDEVDKININTQKNIMEVLESKKMSRVVGKRVIPIEFRLIAASNKDLSEEVKLGNFDPDFYQLLSEIAIFSPPLRERKDDIPLLANYFMKEFCEEYGKKTKEIDDEAMAALTGFNWPGNVKELKNIIERLVITVPLTKVSYNDIPAGIKGENKETLNYRFEGYSSIDEAHTAWEKEFISHYLKKNEWDLGKTSQAISMGRRVLERRIKALGITMGKAKSPDRKRQRTLKTSVVLCGQGLHSGLKTGLILIPQPPNSGIKFGNISTGETIPALLDYVESTEFATSLKRGKNQAKTVEHIMAVLHTYRINNLLIKISDEVPIMDGSAKDFCELIEDSGIQEQDDHIEEIVIDNVYSVGDISNHGKYISIEPAPEFSVNYIMDYPKPIGHQEFRFVLKNEEDFKKKIAPARTFCFLKDVEALEKKGFISGGRLNNAILLDEEKVLNTELRFPDEFARHKILDIIGDFYLLGKPVRGKITARLSGHSDNIALLSKIKKLC</sequence>
<dbReference type="Pfam" id="PF00072">
    <property type="entry name" value="Response_reg"/>
    <property type="match status" value="1"/>
</dbReference>
<comment type="catalytic activity">
    <reaction evidence="16 17">
        <text>a UDP-3-O-[(3R)-3-hydroxyacyl]-N-acetyl-alpha-D-glucosamine + H2O = a UDP-3-O-[(3R)-3-hydroxyacyl]-alpha-D-glucosamine + acetate</text>
        <dbReference type="Rhea" id="RHEA:67816"/>
        <dbReference type="ChEBI" id="CHEBI:15377"/>
        <dbReference type="ChEBI" id="CHEBI:30089"/>
        <dbReference type="ChEBI" id="CHEBI:137740"/>
        <dbReference type="ChEBI" id="CHEBI:173225"/>
        <dbReference type="EC" id="3.5.1.108"/>
    </reaction>
</comment>
<evidence type="ECO:0000256" key="7">
    <source>
        <dbReference type="ARBA" id="ARBA00022556"/>
    </source>
</evidence>
<feature type="active site" description="Proton donor" evidence="17">
    <location>
        <position position="720"/>
    </location>
</feature>
<keyword evidence="11 17" id="KW-0862">Zinc</keyword>
<evidence type="ECO:0000256" key="3">
    <source>
        <dbReference type="ARBA" id="ARBA00005002"/>
    </source>
</evidence>
<dbReference type="Gene3D" id="1.10.10.60">
    <property type="entry name" value="Homeodomain-like"/>
    <property type="match status" value="1"/>
</dbReference>
<keyword evidence="15" id="KW-0804">Transcription</keyword>
<keyword evidence="5 17" id="KW-0444">Lipid biosynthesis</keyword>
<gene>
    <name evidence="17" type="primary">lpxC</name>
    <name evidence="21" type="ORF">A2042_05150</name>
</gene>
<keyword evidence="14 17" id="KW-0443">Lipid metabolism</keyword>
<comment type="cofactor">
    <cofactor evidence="1 17">
        <name>Zn(2+)</name>
        <dbReference type="ChEBI" id="CHEBI:29105"/>
    </cofactor>
</comment>
<dbReference type="GO" id="GO:0005524">
    <property type="term" value="F:ATP binding"/>
    <property type="evidence" value="ECO:0007669"/>
    <property type="project" value="UniProtKB-KW"/>
</dbReference>
<name>A0A1F7RKL1_9BACT</name>
<dbReference type="EMBL" id="MGDB01000057">
    <property type="protein sequence ID" value="OGL42096.1"/>
    <property type="molecule type" value="Genomic_DNA"/>
</dbReference>
<evidence type="ECO:0000256" key="15">
    <source>
        <dbReference type="ARBA" id="ARBA00023163"/>
    </source>
</evidence>
<keyword evidence="13" id="KW-0805">Transcription regulation</keyword>
<keyword evidence="12" id="KW-0067">ATP-binding</keyword>
<evidence type="ECO:0000256" key="10">
    <source>
        <dbReference type="ARBA" id="ARBA00022801"/>
    </source>
</evidence>
<dbReference type="InterPro" id="IPR011006">
    <property type="entry name" value="CheY-like_superfamily"/>
</dbReference>
<keyword evidence="6 18" id="KW-0597">Phosphoprotein</keyword>
<evidence type="ECO:0000256" key="18">
    <source>
        <dbReference type="PROSITE-ProRule" id="PRU00169"/>
    </source>
</evidence>
<dbReference type="Pfam" id="PF25601">
    <property type="entry name" value="AAA_lid_14"/>
    <property type="match status" value="1"/>
</dbReference>
<feature type="domain" description="Response regulatory" evidence="20">
    <location>
        <begin position="5"/>
        <end position="119"/>
    </location>
</feature>
<dbReference type="EC" id="3.5.1.108" evidence="4 17"/>